<proteinExistence type="predicted"/>
<gene>
    <name evidence="2" type="ORF">PBRASI_LOCUS2067</name>
</gene>
<sequence>MAASPELTLLNLGNYFIDEDVGQTGDTVSSLCEAALMLTITGSENNLINLIALLHDVLVFKAEEKKDSDEFDNAVKELESKMEKWDQSLFGELPHLPCYAAAKEQFQWFIIRRDLTAYCISPRYNLSLLLHRVL</sequence>
<feature type="non-terminal residue" evidence="2">
    <location>
        <position position="1"/>
    </location>
</feature>
<name>A0A9N8WMB8_9GLOM</name>
<dbReference type="AlphaFoldDB" id="A0A9N8WMB8"/>
<dbReference type="Proteomes" id="UP000789739">
    <property type="component" value="Unassembled WGS sequence"/>
</dbReference>
<dbReference type="EMBL" id="CAJVPI010000152">
    <property type="protein sequence ID" value="CAG8490290.1"/>
    <property type="molecule type" value="Genomic_DNA"/>
</dbReference>
<organism evidence="2 3">
    <name type="scientific">Paraglomus brasilianum</name>
    <dbReference type="NCBI Taxonomy" id="144538"/>
    <lineage>
        <taxon>Eukaryota</taxon>
        <taxon>Fungi</taxon>
        <taxon>Fungi incertae sedis</taxon>
        <taxon>Mucoromycota</taxon>
        <taxon>Glomeromycotina</taxon>
        <taxon>Glomeromycetes</taxon>
        <taxon>Paraglomerales</taxon>
        <taxon>Paraglomeraceae</taxon>
        <taxon>Paraglomus</taxon>
    </lineage>
</organism>
<dbReference type="OrthoDB" id="2379186at2759"/>
<protein>
    <submittedName>
        <fullName evidence="2">1660_t:CDS:1</fullName>
    </submittedName>
</protein>
<keyword evidence="3" id="KW-1185">Reference proteome</keyword>
<evidence type="ECO:0000313" key="3">
    <source>
        <dbReference type="Proteomes" id="UP000789739"/>
    </source>
</evidence>
<evidence type="ECO:0000313" key="2">
    <source>
        <dbReference type="EMBL" id="CAG8490290.1"/>
    </source>
</evidence>
<evidence type="ECO:0000256" key="1">
    <source>
        <dbReference type="SAM" id="Coils"/>
    </source>
</evidence>
<comment type="caution">
    <text evidence="2">The sequence shown here is derived from an EMBL/GenBank/DDBJ whole genome shotgun (WGS) entry which is preliminary data.</text>
</comment>
<keyword evidence="1" id="KW-0175">Coiled coil</keyword>
<reference evidence="2" key="1">
    <citation type="submission" date="2021-06" db="EMBL/GenBank/DDBJ databases">
        <authorList>
            <person name="Kallberg Y."/>
            <person name="Tangrot J."/>
            <person name="Rosling A."/>
        </authorList>
    </citation>
    <scope>NUCLEOTIDE SEQUENCE</scope>
    <source>
        <strain evidence="2">BR232B</strain>
    </source>
</reference>
<feature type="coiled-coil region" evidence="1">
    <location>
        <begin position="61"/>
        <end position="88"/>
    </location>
</feature>
<accession>A0A9N8WMB8</accession>